<accession>A0AA35TBG8</accession>
<gene>
    <name evidence="1" type="ORF">GBAR_LOCUS24605</name>
</gene>
<dbReference type="AlphaFoldDB" id="A0AA35TBG8"/>
<dbReference type="PANTHER" id="PTHR21581">
    <property type="entry name" value="D-ALANYL-D-ALANINE CARBOXYPEPTIDASE"/>
    <property type="match status" value="1"/>
</dbReference>
<proteinExistence type="predicted"/>
<evidence type="ECO:0000313" key="1">
    <source>
        <dbReference type="EMBL" id="CAI8044356.1"/>
    </source>
</evidence>
<evidence type="ECO:0000313" key="2">
    <source>
        <dbReference type="Proteomes" id="UP001174909"/>
    </source>
</evidence>
<dbReference type="PANTHER" id="PTHR21581:SF6">
    <property type="entry name" value="TRAFFICKING PROTEIN PARTICLE COMPLEX SUBUNIT 12"/>
    <property type="match status" value="1"/>
</dbReference>
<organism evidence="1 2">
    <name type="scientific">Geodia barretti</name>
    <name type="common">Barrett's horny sponge</name>
    <dbReference type="NCBI Taxonomy" id="519541"/>
    <lineage>
        <taxon>Eukaryota</taxon>
        <taxon>Metazoa</taxon>
        <taxon>Porifera</taxon>
        <taxon>Demospongiae</taxon>
        <taxon>Heteroscleromorpha</taxon>
        <taxon>Tetractinellida</taxon>
        <taxon>Astrophorina</taxon>
        <taxon>Geodiidae</taxon>
        <taxon>Geodia</taxon>
    </lineage>
</organism>
<dbReference type="Proteomes" id="UP001174909">
    <property type="component" value="Unassembled WGS sequence"/>
</dbReference>
<dbReference type="GO" id="GO:0005794">
    <property type="term" value="C:Golgi apparatus"/>
    <property type="evidence" value="ECO:0007669"/>
    <property type="project" value="TreeGrafter"/>
</dbReference>
<dbReference type="EMBL" id="CASHTH010003388">
    <property type="protein sequence ID" value="CAI8044356.1"/>
    <property type="molecule type" value="Genomic_DNA"/>
</dbReference>
<feature type="non-terminal residue" evidence="1">
    <location>
        <position position="182"/>
    </location>
</feature>
<name>A0AA35TBG8_GEOBA</name>
<comment type="caution">
    <text evidence="1">The sequence shown here is derived from an EMBL/GenBank/DDBJ whole genome shotgun (WGS) entry which is preliminary data.</text>
</comment>
<reference evidence="1" key="1">
    <citation type="submission" date="2023-03" db="EMBL/GenBank/DDBJ databases">
        <authorList>
            <person name="Steffen K."/>
            <person name="Cardenas P."/>
        </authorList>
    </citation>
    <scope>NUCLEOTIDE SEQUENCE</scope>
</reference>
<sequence length="182" mass="20089">MESVAMDMAGLRRLVREGCYHAALELTGRFLSAHGQGLGQPSLHTHKTLQMWGARLALLVVMQQFREAEVEMEAFGELVNPDLFYQYNTQTTPTRPVAWCHLNETAPRSAARSDWKPSALSGQTVPATAHLSAGAVRGEDGATTFVTEPLTPDDQQVGRDLCGWRDFTRVKFCLATLLVAMQ</sequence>
<protein>
    <submittedName>
        <fullName evidence="1">Trafficking protein particle complex subunit 12</fullName>
    </submittedName>
</protein>
<keyword evidence="2" id="KW-1185">Reference proteome</keyword>
<dbReference type="GO" id="GO:0030008">
    <property type="term" value="C:TRAPP complex"/>
    <property type="evidence" value="ECO:0007669"/>
    <property type="project" value="TreeGrafter"/>
</dbReference>